<dbReference type="Proteomes" id="UP000247702">
    <property type="component" value="Unassembled WGS sequence"/>
</dbReference>
<comment type="caution">
    <text evidence="2">The sequence shown here is derived from an EMBL/GenBank/DDBJ whole genome shotgun (WGS) entry which is preliminary data.</text>
</comment>
<evidence type="ECO:0008006" key="4">
    <source>
        <dbReference type="Google" id="ProtNLM"/>
    </source>
</evidence>
<keyword evidence="3" id="KW-1185">Reference proteome</keyword>
<accession>A0A2Z6RUN6</accession>
<sequence>MDEDFVASAVADVEVEGPSSPPKENNTASTSLSSPLNSAAASSSAPNKDTSNSLNASMHTRTTTSASPPNASPDKATADDSPVDQLPIPTPTFSFDRNDYQAAAAPNSAPETLKNFPTNKALIDAVNNTFLEMYESYTGKARMTGSGDSKRLVIHFQTMAARDACVGAAHQQFPDLVFHAHDPRQLRTSCRVYSRKNAKVQQARIVYDSALSIARFDSQWVVYCFSTCLRVTPCHYTVDQKSSRRAFVATLIQLPTNTKDIDLAPLIRELGAKAVNVPLSLNSYKPKRWAYITFPSQVLMDAAMEQLIGYQERFHVGQPSRPKNPSRSRSYSRSRSKGPDNSRPSHIQQSSSAQNKVITPNNHRNRSKSNDKRDRLVSFSSALRTPPHSTAHNKPSSLSQQDACEILSLLKALQQDMADVRDRITALELNDQCMTRIKQHIGLQPLSPAPITSHSSDMNIDQPDISKSSATHDSPHVMPPSRPLNPLLPDFVPTTSRVVPTNTSPSAVITRSAPIPSPKHVNAEIQAINEKHSAIESKMDMLVASISGFIGSINTSTPLDSANPAVSK</sequence>
<feature type="region of interest" description="Disordered" evidence="1">
    <location>
        <begin position="1"/>
        <end position="96"/>
    </location>
</feature>
<gene>
    <name evidence="2" type="ORF">RclHR1_06530011</name>
</gene>
<evidence type="ECO:0000256" key="1">
    <source>
        <dbReference type="SAM" id="MobiDB-lite"/>
    </source>
</evidence>
<dbReference type="AlphaFoldDB" id="A0A2Z6RUN6"/>
<proteinExistence type="predicted"/>
<evidence type="ECO:0000313" key="2">
    <source>
        <dbReference type="EMBL" id="GBC05971.1"/>
    </source>
</evidence>
<dbReference type="EMBL" id="BEXD01004041">
    <property type="protein sequence ID" value="GBC05971.1"/>
    <property type="molecule type" value="Genomic_DNA"/>
</dbReference>
<feature type="compositionally biased region" description="Polar residues" evidence="1">
    <location>
        <begin position="48"/>
        <end position="69"/>
    </location>
</feature>
<feature type="compositionally biased region" description="Basic residues" evidence="1">
    <location>
        <begin position="324"/>
        <end position="336"/>
    </location>
</feature>
<evidence type="ECO:0000313" key="3">
    <source>
        <dbReference type="Proteomes" id="UP000247702"/>
    </source>
</evidence>
<organism evidence="2 3">
    <name type="scientific">Rhizophagus clarus</name>
    <dbReference type="NCBI Taxonomy" id="94130"/>
    <lineage>
        <taxon>Eukaryota</taxon>
        <taxon>Fungi</taxon>
        <taxon>Fungi incertae sedis</taxon>
        <taxon>Mucoromycota</taxon>
        <taxon>Glomeromycotina</taxon>
        <taxon>Glomeromycetes</taxon>
        <taxon>Glomerales</taxon>
        <taxon>Glomeraceae</taxon>
        <taxon>Rhizophagus</taxon>
    </lineage>
</organism>
<protein>
    <recommendedName>
        <fullName evidence="4">RRM domain-containing protein</fullName>
    </recommendedName>
</protein>
<feature type="compositionally biased region" description="Low complexity" evidence="1">
    <location>
        <begin position="25"/>
        <end position="47"/>
    </location>
</feature>
<reference evidence="2 3" key="1">
    <citation type="submission" date="2017-11" db="EMBL/GenBank/DDBJ databases">
        <title>The genome of Rhizophagus clarus HR1 reveals common genetic basis of auxotrophy among arbuscular mycorrhizal fungi.</title>
        <authorList>
            <person name="Kobayashi Y."/>
        </authorList>
    </citation>
    <scope>NUCLEOTIDE SEQUENCE [LARGE SCALE GENOMIC DNA]</scope>
    <source>
        <strain evidence="2 3">HR1</strain>
    </source>
</reference>
<name>A0A2Z6RUN6_9GLOM</name>
<feature type="compositionally biased region" description="Polar residues" evidence="1">
    <location>
        <begin position="342"/>
        <end position="362"/>
    </location>
</feature>
<feature type="region of interest" description="Disordered" evidence="1">
    <location>
        <begin position="314"/>
        <end position="374"/>
    </location>
</feature>